<dbReference type="AlphaFoldDB" id="A0A0G4GA98"/>
<evidence type="ECO:0000256" key="1">
    <source>
        <dbReference type="SAM" id="MobiDB-lite"/>
    </source>
</evidence>
<feature type="region of interest" description="Disordered" evidence="1">
    <location>
        <begin position="88"/>
        <end position="132"/>
    </location>
</feature>
<proteinExistence type="predicted"/>
<organism evidence="2">
    <name type="scientific">Chromera velia CCMP2878</name>
    <dbReference type="NCBI Taxonomy" id="1169474"/>
    <lineage>
        <taxon>Eukaryota</taxon>
        <taxon>Sar</taxon>
        <taxon>Alveolata</taxon>
        <taxon>Colpodellida</taxon>
        <taxon>Chromeraceae</taxon>
        <taxon>Chromera</taxon>
    </lineage>
</organism>
<dbReference type="EMBL" id="CDMZ01001026">
    <property type="protein sequence ID" value="CEM25901.1"/>
    <property type="molecule type" value="Genomic_DNA"/>
</dbReference>
<dbReference type="VEuPathDB" id="CryptoDB:Cvel_4420"/>
<gene>
    <name evidence="2" type="ORF">Cvel_4420</name>
</gene>
<accession>A0A0G4GA98</accession>
<sequence length="132" mass="14739">MSVSQSSLEQARQLYTVLKGSSENAIPEAEETRRIALQQLEKLLSMNDLLQGHEKAVSVAHLALLRERNVYLEKLRKVEQALLVWKAASDSSRGNAEAEGASQTKPLRSFTEDLERLLYSETPEQDTPGMPS</sequence>
<evidence type="ECO:0000313" key="2">
    <source>
        <dbReference type="EMBL" id="CEM25901.1"/>
    </source>
</evidence>
<protein>
    <submittedName>
        <fullName evidence="2">Uncharacterized protein</fullName>
    </submittedName>
</protein>
<name>A0A0G4GA98_9ALVE</name>
<reference evidence="2" key="1">
    <citation type="submission" date="2014-11" db="EMBL/GenBank/DDBJ databases">
        <authorList>
            <person name="Otto D Thomas"/>
            <person name="Naeem Raeece"/>
        </authorList>
    </citation>
    <scope>NUCLEOTIDE SEQUENCE</scope>
</reference>